<dbReference type="EMBL" id="JALNMH010000002">
    <property type="protein sequence ID" value="MCK7592642.1"/>
    <property type="molecule type" value="Genomic_DNA"/>
</dbReference>
<gene>
    <name evidence="3" type="primary">tolA</name>
    <name evidence="3" type="ORF">M0G41_03050</name>
</gene>
<evidence type="ECO:0000313" key="4">
    <source>
        <dbReference type="Proteomes" id="UP001431449"/>
    </source>
</evidence>
<name>A0ABT0GDM2_9GAMM</name>
<keyword evidence="4" id="KW-1185">Reference proteome</keyword>
<feature type="region of interest" description="Disordered" evidence="1">
    <location>
        <begin position="187"/>
        <end position="212"/>
    </location>
</feature>
<dbReference type="Gene3D" id="3.30.1150.10">
    <property type="match status" value="1"/>
</dbReference>
<dbReference type="RefSeq" id="WP_248204910.1">
    <property type="nucleotide sequence ID" value="NZ_JALNMH010000002.1"/>
</dbReference>
<evidence type="ECO:0000313" key="3">
    <source>
        <dbReference type="EMBL" id="MCK7592642.1"/>
    </source>
</evidence>
<feature type="region of interest" description="Disordered" evidence="1">
    <location>
        <begin position="53"/>
        <end position="106"/>
    </location>
</feature>
<protein>
    <submittedName>
        <fullName evidence="3">Cell envelope integrity protein TolA</fullName>
    </submittedName>
</protein>
<accession>A0ABT0GDM2</accession>
<dbReference type="Proteomes" id="UP001431449">
    <property type="component" value="Unassembled WGS sequence"/>
</dbReference>
<organism evidence="3 4">
    <name type="scientific">Pseudomarimonas salicorniae</name>
    <dbReference type="NCBI Taxonomy" id="2933270"/>
    <lineage>
        <taxon>Bacteria</taxon>
        <taxon>Pseudomonadati</taxon>
        <taxon>Pseudomonadota</taxon>
        <taxon>Gammaproteobacteria</taxon>
        <taxon>Lysobacterales</taxon>
        <taxon>Lysobacteraceae</taxon>
        <taxon>Pseudomarimonas</taxon>
    </lineage>
</organism>
<feature type="transmembrane region" description="Helical" evidence="2">
    <location>
        <begin position="12"/>
        <end position="31"/>
    </location>
</feature>
<dbReference type="InterPro" id="IPR014161">
    <property type="entry name" value="Tol-Pal_TolA"/>
</dbReference>
<sequence>MISQRDNLRAFGLSLGVHLLCVLLISAGVWWTRKEAPISVAGSVVEATLVSAPPSAASAPPRPARPDPPAAPPPQPKPTPAPQQAETPPQPKPQAPPPQPDTRDAEAAARLAIQQAEEKAREEQRERRRQEQVLLEEQRRQEEVERRERLRKQQEEREKQLAEIRRQREAAERQRKLEAERLQQIADARRQAADAAQPREAPPGQQLGNNGVDNSLLGRYQLAIQQAVTQNWLRPESTRPGIRCALRIVQIPGGEVIQASVSTPCNADDLTRRSIEAAVLKAQPLPYSGYESVFRREILFTFRYDGE</sequence>
<feature type="compositionally biased region" description="Low complexity" evidence="1">
    <location>
        <begin position="193"/>
        <end position="203"/>
    </location>
</feature>
<keyword evidence="2" id="KW-1133">Transmembrane helix</keyword>
<dbReference type="NCBIfam" id="TIGR02794">
    <property type="entry name" value="tolA_full"/>
    <property type="match status" value="1"/>
</dbReference>
<reference evidence="3" key="1">
    <citation type="submission" date="2022-04" db="EMBL/GenBank/DDBJ databases">
        <title>Lysobacter sp. CAU 1642 isolated from sea sand.</title>
        <authorList>
            <person name="Kim W."/>
        </authorList>
    </citation>
    <scope>NUCLEOTIDE SEQUENCE</scope>
    <source>
        <strain evidence="3">CAU 1642</strain>
    </source>
</reference>
<keyword evidence="2" id="KW-0812">Transmembrane</keyword>
<feature type="compositionally biased region" description="Pro residues" evidence="1">
    <location>
        <begin position="60"/>
        <end position="81"/>
    </location>
</feature>
<feature type="compositionally biased region" description="Pro residues" evidence="1">
    <location>
        <begin position="88"/>
        <end position="100"/>
    </location>
</feature>
<comment type="caution">
    <text evidence="3">The sequence shown here is derived from an EMBL/GenBank/DDBJ whole genome shotgun (WGS) entry which is preliminary data.</text>
</comment>
<dbReference type="SUPFAM" id="SSF74653">
    <property type="entry name" value="TolA/TonB C-terminal domain"/>
    <property type="match status" value="1"/>
</dbReference>
<evidence type="ECO:0000256" key="2">
    <source>
        <dbReference type="SAM" id="Phobius"/>
    </source>
</evidence>
<evidence type="ECO:0000256" key="1">
    <source>
        <dbReference type="SAM" id="MobiDB-lite"/>
    </source>
</evidence>
<keyword evidence="2" id="KW-0472">Membrane</keyword>
<proteinExistence type="predicted"/>